<feature type="region of interest" description="Disordered" evidence="1">
    <location>
        <begin position="44"/>
        <end position="67"/>
    </location>
</feature>
<protein>
    <recommendedName>
        <fullName evidence="4">Motility protein</fullName>
    </recommendedName>
</protein>
<evidence type="ECO:0000313" key="2">
    <source>
        <dbReference type="EMBL" id="RDU61683.1"/>
    </source>
</evidence>
<keyword evidence="3" id="KW-1185">Reference proteome</keyword>
<feature type="compositionally biased region" description="Polar residues" evidence="1">
    <location>
        <begin position="44"/>
        <end position="60"/>
    </location>
</feature>
<gene>
    <name evidence="2" type="ORF">CQA43_08980</name>
</gene>
<dbReference type="OrthoDB" id="5325800at2"/>
<organism evidence="2 3">
    <name type="scientific">Helicobacter ganmani</name>
    <dbReference type="NCBI Taxonomy" id="60246"/>
    <lineage>
        <taxon>Bacteria</taxon>
        <taxon>Pseudomonadati</taxon>
        <taxon>Campylobacterota</taxon>
        <taxon>Epsilonproteobacteria</taxon>
        <taxon>Campylobacterales</taxon>
        <taxon>Helicobacteraceae</taxon>
        <taxon>Helicobacter</taxon>
    </lineage>
</organism>
<evidence type="ECO:0000256" key="1">
    <source>
        <dbReference type="SAM" id="MobiDB-lite"/>
    </source>
</evidence>
<dbReference type="EMBL" id="NXLS01000012">
    <property type="protein sequence ID" value="RDU61683.1"/>
    <property type="molecule type" value="Genomic_DNA"/>
</dbReference>
<evidence type="ECO:0000313" key="3">
    <source>
        <dbReference type="Proteomes" id="UP000256650"/>
    </source>
</evidence>
<sequence length="67" mass="6971">MISGIDSGSVVASGNLNVLKKAIQSEEALMSSLINGMQNTQANLQTQAPVESTQAPQPSVNKLDIMA</sequence>
<reference evidence="2 3" key="1">
    <citation type="submission" date="2018-04" db="EMBL/GenBank/DDBJ databases">
        <title>Novel Campyloabacter and Helicobacter Species and Strains.</title>
        <authorList>
            <person name="Mannion A.J."/>
            <person name="Shen Z."/>
            <person name="Fox J.G."/>
        </authorList>
    </citation>
    <scope>NUCLEOTIDE SEQUENCE [LARGE SCALE GENOMIC DNA]</scope>
    <source>
        <strain evidence="2 3">MIT 99-5101</strain>
    </source>
</reference>
<dbReference type="RefSeq" id="WP_115552258.1">
    <property type="nucleotide sequence ID" value="NZ_CAONBV010000013.1"/>
</dbReference>
<dbReference type="GeneID" id="82536412"/>
<proteinExistence type="predicted"/>
<name>A0A3D8I947_9HELI</name>
<evidence type="ECO:0008006" key="4">
    <source>
        <dbReference type="Google" id="ProtNLM"/>
    </source>
</evidence>
<dbReference type="AlphaFoldDB" id="A0A3D8I947"/>
<accession>A0A3D8I947</accession>
<dbReference type="Proteomes" id="UP000256650">
    <property type="component" value="Unassembled WGS sequence"/>
</dbReference>
<comment type="caution">
    <text evidence="2">The sequence shown here is derived from an EMBL/GenBank/DDBJ whole genome shotgun (WGS) entry which is preliminary data.</text>
</comment>